<gene>
    <name evidence="2" type="ORF">F0U83_15505</name>
</gene>
<sequence length="241" mass="26086">MSKYYRKKAQQGFSLVELMIAMLLGLLLLVGVVNLFLGSSQTYRLQEALFRVQESGRFALDIIQRDLLNAGFQNVIPIGANRDTDIVAVTGHPNSTPLPSAVINNGVASDILQLNMNEFRDGAGTLVGDIYYYLAPDVSGESSLYRNADAVVEGVEAIEFLYGVDTDGDREPDSFNTRTAVGAGQWEDVIAVRVSILVAAGGAGIVETAQTPSAPFAAVDTSDRRMYQVFSNTIVLRNKMP</sequence>
<dbReference type="Pfam" id="PF16074">
    <property type="entry name" value="PilW"/>
    <property type="match status" value="1"/>
</dbReference>
<dbReference type="InterPro" id="IPR012902">
    <property type="entry name" value="N_methyl_site"/>
</dbReference>
<dbReference type="EMBL" id="CP043869">
    <property type="protein sequence ID" value="QEQ98004.1"/>
    <property type="molecule type" value="Genomic_DNA"/>
</dbReference>
<dbReference type="OrthoDB" id="5296662at2"/>
<proteinExistence type="predicted"/>
<keyword evidence="3" id="KW-1185">Reference proteome</keyword>
<keyword evidence="1" id="KW-0472">Membrane</keyword>
<dbReference type="NCBIfam" id="TIGR02532">
    <property type="entry name" value="IV_pilin_GFxxxE"/>
    <property type="match status" value="1"/>
</dbReference>
<dbReference type="KEGG" id="ncu:F0U83_15505"/>
<reference evidence="2 3" key="1">
    <citation type="journal article" date="2019" name="Biochem. Eng. J.">
        <title>Metabolic engineering of the marine bacteria Neptunomonas concharum for the production of acetoin and meso-2,3-butanediol from acetate.</title>
        <authorList>
            <person name="Li W."/>
            <person name="Pu N."/>
            <person name="Liu C.-X."/>
            <person name="Yuan Q.-P."/>
            <person name="Li Z.-J."/>
        </authorList>
    </citation>
    <scope>NUCLEOTIDE SEQUENCE [LARGE SCALE GENOMIC DNA]</scope>
    <source>
        <strain evidence="2 3">JCM17730</strain>
    </source>
</reference>
<evidence type="ECO:0000313" key="2">
    <source>
        <dbReference type="EMBL" id="QEQ98004.1"/>
    </source>
</evidence>
<keyword evidence="1" id="KW-1133">Transmembrane helix</keyword>
<dbReference type="RefSeq" id="WP_138988175.1">
    <property type="nucleotide sequence ID" value="NZ_CP043869.1"/>
</dbReference>
<keyword evidence="1" id="KW-0812">Transmembrane</keyword>
<accession>A0A5P1RED9</accession>
<evidence type="ECO:0000256" key="1">
    <source>
        <dbReference type="SAM" id="Phobius"/>
    </source>
</evidence>
<dbReference type="Proteomes" id="UP000324760">
    <property type="component" value="Chromosome"/>
</dbReference>
<feature type="transmembrane region" description="Helical" evidence="1">
    <location>
        <begin position="12"/>
        <end position="37"/>
    </location>
</feature>
<dbReference type="Pfam" id="PF07963">
    <property type="entry name" value="N_methyl"/>
    <property type="match status" value="1"/>
</dbReference>
<dbReference type="PROSITE" id="PS00409">
    <property type="entry name" value="PROKAR_NTER_METHYL"/>
    <property type="match status" value="1"/>
</dbReference>
<organism evidence="2 3">
    <name type="scientific">Neptunomonas concharum</name>
    <dbReference type="NCBI Taxonomy" id="1031538"/>
    <lineage>
        <taxon>Bacteria</taxon>
        <taxon>Pseudomonadati</taxon>
        <taxon>Pseudomonadota</taxon>
        <taxon>Gammaproteobacteria</taxon>
        <taxon>Oceanospirillales</taxon>
        <taxon>Oceanospirillaceae</taxon>
        <taxon>Neptunomonas</taxon>
    </lineage>
</organism>
<evidence type="ECO:0000313" key="3">
    <source>
        <dbReference type="Proteomes" id="UP000324760"/>
    </source>
</evidence>
<name>A0A5P1RED9_9GAMM</name>
<dbReference type="GO" id="GO:0043683">
    <property type="term" value="P:type IV pilus assembly"/>
    <property type="evidence" value="ECO:0007669"/>
    <property type="project" value="InterPro"/>
</dbReference>
<dbReference type="InterPro" id="IPR032092">
    <property type="entry name" value="PilW"/>
</dbReference>
<dbReference type="AlphaFoldDB" id="A0A5P1RED9"/>
<protein>
    <submittedName>
        <fullName evidence="2">Prepilin-type N-terminal cleavage/methylation domain-containing protein</fullName>
    </submittedName>
</protein>